<dbReference type="AlphaFoldDB" id="A0A0F6TW93"/>
<feature type="transmembrane region" description="Helical" evidence="1">
    <location>
        <begin position="68"/>
        <end position="89"/>
    </location>
</feature>
<dbReference type="EMBL" id="CP011132">
    <property type="protein sequence ID" value="AKE59906.1"/>
    <property type="molecule type" value="Genomic_DNA"/>
</dbReference>
<keyword evidence="1" id="KW-0812">Transmembrane</keyword>
<feature type="transmembrane region" description="Helical" evidence="1">
    <location>
        <begin position="109"/>
        <end position="131"/>
    </location>
</feature>
<gene>
    <name evidence="2" type="ORF">F384_15735</name>
</gene>
<keyword evidence="1" id="KW-1133">Transmembrane helix</keyword>
<evidence type="ECO:0000313" key="2">
    <source>
        <dbReference type="EMBL" id="AKE59906.1"/>
    </source>
</evidence>
<sequence>MIIKSIAIWLLIVPLAVLNGTLRDKVISPLIGEVCALPLSGVTLCLLIFVVCRFLFPFLPKGTQNDYLMAGLIWMLLTVCFESAMGYFFMHKSLLELVKAYDFTTGNLWLFVTLFTGIAPWLTGKLSHLFVASR</sequence>
<dbReference type="RefSeq" id="WP_046486826.1">
    <property type="nucleotide sequence ID" value="NZ_CP011132.1"/>
</dbReference>
<dbReference type="HOGENOM" id="CLU_135085_0_0_6"/>
<dbReference type="KEGG" id="cama:F384_15735"/>
<name>A0A0F6TW93_CITAM</name>
<proteinExistence type="predicted"/>
<feature type="transmembrane region" description="Helical" evidence="1">
    <location>
        <begin position="39"/>
        <end position="56"/>
    </location>
</feature>
<dbReference type="Proteomes" id="UP000034085">
    <property type="component" value="Chromosome"/>
</dbReference>
<protein>
    <submittedName>
        <fullName evidence="2">Uncharacterized protein</fullName>
    </submittedName>
</protein>
<evidence type="ECO:0000256" key="1">
    <source>
        <dbReference type="SAM" id="Phobius"/>
    </source>
</evidence>
<organism evidence="2 3">
    <name type="scientific">Citrobacter amalonaticus Y19</name>
    <dbReference type="NCBI Taxonomy" id="1261127"/>
    <lineage>
        <taxon>Bacteria</taxon>
        <taxon>Pseudomonadati</taxon>
        <taxon>Pseudomonadota</taxon>
        <taxon>Gammaproteobacteria</taxon>
        <taxon>Enterobacterales</taxon>
        <taxon>Enterobacteriaceae</taxon>
        <taxon>Citrobacter</taxon>
    </lineage>
</organism>
<accession>A0A0F6TW93</accession>
<keyword evidence="1" id="KW-0472">Membrane</keyword>
<evidence type="ECO:0000313" key="3">
    <source>
        <dbReference type="Proteomes" id="UP000034085"/>
    </source>
</evidence>
<reference evidence="2 3" key="1">
    <citation type="journal article" date="2013" name="Appl. Microbiol. Biotechnol.">
        <title>Glycerol assimilation and production of 1,3-propanediol by Citrobacter amalonaticus Y19.</title>
        <authorList>
            <person name="Ainala S.K."/>
            <person name="Ashok S."/>
            <person name="Ko Y."/>
            <person name="Park S."/>
        </authorList>
    </citation>
    <scope>NUCLEOTIDE SEQUENCE [LARGE SCALE GENOMIC DNA]</scope>
    <source>
        <strain evidence="2 3">Y19</strain>
    </source>
</reference>
<dbReference type="OrthoDB" id="5194395at2"/>
<dbReference type="PATRIC" id="fig|1261127.3.peg.3291"/>